<keyword evidence="2" id="KW-1185">Reference proteome</keyword>
<gene>
    <name evidence="1" type="ORF">MELLADRAFT_58958</name>
</gene>
<evidence type="ECO:0000313" key="2">
    <source>
        <dbReference type="Proteomes" id="UP000001072"/>
    </source>
</evidence>
<protein>
    <submittedName>
        <fullName evidence="1">Uncharacterized protein</fullName>
    </submittedName>
</protein>
<reference evidence="2" key="1">
    <citation type="journal article" date="2011" name="Proc. Natl. Acad. Sci. U.S.A.">
        <title>Obligate biotrophy features unraveled by the genomic analysis of rust fungi.</title>
        <authorList>
            <person name="Duplessis S."/>
            <person name="Cuomo C.A."/>
            <person name="Lin Y.-C."/>
            <person name="Aerts A."/>
            <person name="Tisserant E."/>
            <person name="Veneault-Fourrey C."/>
            <person name="Joly D.L."/>
            <person name="Hacquard S."/>
            <person name="Amselem J."/>
            <person name="Cantarel B.L."/>
            <person name="Chiu R."/>
            <person name="Coutinho P.M."/>
            <person name="Feau N."/>
            <person name="Field M."/>
            <person name="Frey P."/>
            <person name="Gelhaye E."/>
            <person name="Goldberg J."/>
            <person name="Grabherr M.G."/>
            <person name="Kodira C.D."/>
            <person name="Kohler A."/>
            <person name="Kuees U."/>
            <person name="Lindquist E.A."/>
            <person name="Lucas S.M."/>
            <person name="Mago R."/>
            <person name="Mauceli E."/>
            <person name="Morin E."/>
            <person name="Murat C."/>
            <person name="Pangilinan J.L."/>
            <person name="Park R."/>
            <person name="Pearson M."/>
            <person name="Quesneville H."/>
            <person name="Rouhier N."/>
            <person name="Sakthikumar S."/>
            <person name="Salamov A.A."/>
            <person name="Schmutz J."/>
            <person name="Selles B."/>
            <person name="Shapiro H."/>
            <person name="Tanguay P."/>
            <person name="Tuskan G.A."/>
            <person name="Henrissat B."/>
            <person name="Van de Peer Y."/>
            <person name="Rouze P."/>
            <person name="Ellis J.G."/>
            <person name="Dodds P.N."/>
            <person name="Schein J.E."/>
            <person name="Zhong S."/>
            <person name="Hamelin R.C."/>
            <person name="Grigoriev I.V."/>
            <person name="Szabo L.J."/>
            <person name="Martin F."/>
        </authorList>
    </citation>
    <scope>NUCLEOTIDE SEQUENCE [LARGE SCALE GENOMIC DNA]</scope>
    <source>
        <strain evidence="2">98AG31 / pathotype 3-4-7</strain>
    </source>
</reference>
<dbReference type="InParanoid" id="F4R6J0"/>
<dbReference type="HOGENOM" id="CLU_943586_0_0_1"/>
<dbReference type="KEGG" id="mlr:MELLADRAFT_58958"/>
<sequence>MPDTQLTPPINYDVNQLFSKLDEARKSECLGFLISLDEDINYRKRLCSMGKLREMMDILGINQENLTARSKKDAVVKHYRKNAAPVVDKFVLFLNKNSTSKSLQPVASTSNQSRLNVNGRVRMSIDTNPLPEFSTSAIADSNSTPNSSTEDLPALVQKGRQNSKVEDLCEVLKKSVNKFLSHGFSKGALVKLQAHAAEITGKGMGRSAIKPGDLRRPYLLSQEEMSKKDRDSIRQTLQVWCPQLWIPLNVATSKPILLALYNLICLEIDEPSLCQGVHYDIFPMEELKVEGRFTF</sequence>
<dbReference type="GeneID" id="18929259"/>
<accession>F4R6J0</accession>
<name>F4R6J0_MELLP</name>
<proteinExistence type="predicted"/>
<dbReference type="VEuPathDB" id="FungiDB:MELLADRAFT_58958"/>
<dbReference type="Proteomes" id="UP000001072">
    <property type="component" value="Unassembled WGS sequence"/>
</dbReference>
<dbReference type="OrthoDB" id="10313397at2759"/>
<dbReference type="AlphaFoldDB" id="F4R6J0"/>
<dbReference type="EMBL" id="GL883091">
    <property type="protein sequence ID" value="EGG12456.1"/>
    <property type="molecule type" value="Genomic_DNA"/>
</dbReference>
<evidence type="ECO:0000313" key="1">
    <source>
        <dbReference type="EMBL" id="EGG12456.1"/>
    </source>
</evidence>
<dbReference type="RefSeq" id="XP_007404831.1">
    <property type="nucleotide sequence ID" value="XM_007404769.1"/>
</dbReference>
<organism evidence="2">
    <name type="scientific">Melampsora larici-populina (strain 98AG31 / pathotype 3-4-7)</name>
    <name type="common">Poplar leaf rust fungus</name>
    <dbReference type="NCBI Taxonomy" id="747676"/>
    <lineage>
        <taxon>Eukaryota</taxon>
        <taxon>Fungi</taxon>
        <taxon>Dikarya</taxon>
        <taxon>Basidiomycota</taxon>
        <taxon>Pucciniomycotina</taxon>
        <taxon>Pucciniomycetes</taxon>
        <taxon>Pucciniales</taxon>
        <taxon>Melampsoraceae</taxon>
        <taxon>Melampsora</taxon>
    </lineage>
</organism>